<keyword evidence="6 9" id="KW-1133">Transmembrane helix</keyword>
<gene>
    <name evidence="12" type="ORF">CLV93_107214</name>
    <name evidence="11" type="ORF">JCM18694_29370</name>
</gene>
<evidence type="ECO:0000313" key="14">
    <source>
        <dbReference type="Proteomes" id="UP000396862"/>
    </source>
</evidence>
<dbReference type="InterPro" id="IPR006153">
    <property type="entry name" value="Cation/H_exchanger_TM"/>
</dbReference>
<reference evidence="11 14" key="2">
    <citation type="submission" date="2019-10" db="EMBL/GenBank/DDBJ databases">
        <title>Prolixibacter strains distinguished by the presence of nitrate reductase genes were adept at nitrate-dependent anaerobic corrosion of metallic iron and carbon steel.</title>
        <authorList>
            <person name="Iino T."/>
            <person name="Shono N."/>
            <person name="Ito K."/>
            <person name="Nakamura R."/>
            <person name="Sueoka K."/>
            <person name="Harayama S."/>
            <person name="Ohkuma M."/>
        </authorList>
    </citation>
    <scope>NUCLEOTIDE SEQUENCE [LARGE SCALE GENOMIC DNA]</scope>
    <source>
        <strain evidence="11 14">MIC1-1</strain>
    </source>
</reference>
<evidence type="ECO:0000256" key="5">
    <source>
        <dbReference type="ARBA" id="ARBA00022692"/>
    </source>
</evidence>
<proteinExistence type="predicted"/>
<comment type="caution">
    <text evidence="12">The sequence shown here is derived from an EMBL/GenBank/DDBJ whole genome shotgun (WGS) entry which is preliminary data.</text>
</comment>
<evidence type="ECO:0000256" key="8">
    <source>
        <dbReference type="ARBA" id="ARBA00023136"/>
    </source>
</evidence>
<evidence type="ECO:0000256" key="4">
    <source>
        <dbReference type="ARBA" id="ARBA00022475"/>
    </source>
</evidence>
<evidence type="ECO:0000313" key="11">
    <source>
        <dbReference type="EMBL" id="GET22691.1"/>
    </source>
</evidence>
<feature type="transmembrane region" description="Helical" evidence="9">
    <location>
        <begin position="182"/>
        <end position="205"/>
    </location>
</feature>
<keyword evidence="2" id="KW-0813">Transport</keyword>
<feature type="transmembrane region" description="Helical" evidence="9">
    <location>
        <begin position="6"/>
        <end position="23"/>
    </location>
</feature>
<feature type="transmembrane region" description="Helical" evidence="9">
    <location>
        <begin position="337"/>
        <end position="357"/>
    </location>
</feature>
<keyword evidence="3" id="KW-0050">Antiport</keyword>
<dbReference type="AlphaFoldDB" id="A0A2P8CAV4"/>
<dbReference type="GO" id="GO:0015297">
    <property type="term" value="F:antiporter activity"/>
    <property type="evidence" value="ECO:0007669"/>
    <property type="project" value="UniProtKB-KW"/>
</dbReference>
<dbReference type="PANTHER" id="PTHR32507:SF0">
    <property type="entry name" value="NA(+)_H(+) ANTIPORTER 2-RELATED"/>
    <property type="match status" value="1"/>
</dbReference>
<feature type="transmembrane region" description="Helical" evidence="9">
    <location>
        <begin position="286"/>
        <end position="302"/>
    </location>
</feature>
<keyword evidence="14" id="KW-1185">Reference proteome</keyword>
<keyword evidence="7" id="KW-0406">Ion transport</keyword>
<name>A0A2P8CAV4_9BACT</name>
<feature type="transmembrane region" description="Helical" evidence="9">
    <location>
        <begin position="30"/>
        <end position="46"/>
    </location>
</feature>
<dbReference type="EMBL" id="PYGC01000007">
    <property type="protein sequence ID" value="PSK82099.1"/>
    <property type="molecule type" value="Genomic_DNA"/>
</dbReference>
<evidence type="ECO:0000256" key="6">
    <source>
        <dbReference type="ARBA" id="ARBA00022989"/>
    </source>
</evidence>
<evidence type="ECO:0000313" key="13">
    <source>
        <dbReference type="Proteomes" id="UP000240621"/>
    </source>
</evidence>
<feature type="transmembrane region" description="Helical" evidence="9">
    <location>
        <begin position="88"/>
        <end position="113"/>
    </location>
</feature>
<dbReference type="RefSeq" id="WP_106542885.1">
    <property type="nucleotide sequence ID" value="NZ_BLAU01000001.1"/>
</dbReference>
<keyword evidence="4" id="KW-1003">Cell membrane</keyword>
<dbReference type="Proteomes" id="UP000396862">
    <property type="component" value="Unassembled WGS sequence"/>
</dbReference>
<dbReference type="GO" id="GO:0005886">
    <property type="term" value="C:plasma membrane"/>
    <property type="evidence" value="ECO:0007669"/>
    <property type="project" value="UniProtKB-SubCell"/>
</dbReference>
<evidence type="ECO:0000256" key="1">
    <source>
        <dbReference type="ARBA" id="ARBA00004651"/>
    </source>
</evidence>
<comment type="subcellular location">
    <subcellularLocation>
        <location evidence="1">Cell membrane</location>
        <topology evidence="1">Multi-pass membrane protein</topology>
    </subcellularLocation>
</comment>
<dbReference type="InterPro" id="IPR038770">
    <property type="entry name" value="Na+/solute_symporter_sf"/>
</dbReference>
<organism evidence="12 13">
    <name type="scientific">Prolixibacter denitrificans</name>
    <dbReference type="NCBI Taxonomy" id="1541063"/>
    <lineage>
        <taxon>Bacteria</taxon>
        <taxon>Pseudomonadati</taxon>
        <taxon>Bacteroidota</taxon>
        <taxon>Bacteroidia</taxon>
        <taxon>Marinilabiliales</taxon>
        <taxon>Prolixibacteraceae</taxon>
        <taxon>Prolixibacter</taxon>
    </lineage>
</organism>
<feature type="transmembrane region" description="Helical" evidence="9">
    <location>
        <begin position="151"/>
        <end position="170"/>
    </location>
</feature>
<feature type="transmembrane region" description="Helical" evidence="9">
    <location>
        <begin position="308"/>
        <end position="328"/>
    </location>
</feature>
<feature type="transmembrane region" description="Helical" evidence="9">
    <location>
        <begin position="212"/>
        <end position="230"/>
    </location>
</feature>
<feature type="transmembrane region" description="Helical" evidence="9">
    <location>
        <begin position="58"/>
        <end position="76"/>
    </location>
</feature>
<dbReference type="Pfam" id="PF00999">
    <property type="entry name" value="Na_H_Exchanger"/>
    <property type="match status" value="1"/>
</dbReference>
<accession>A0A2P8CAV4</accession>
<dbReference type="Gene3D" id="1.20.1530.20">
    <property type="match status" value="1"/>
</dbReference>
<feature type="transmembrane region" description="Helical" evidence="9">
    <location>
        <begin position="236"/>
        <end position="257"/>
    </location>
</feature>
<feature type="transmembrane region" description="Helical" evidence="9">
    <location>
        <begin position="369"/>
        <end position="387"/>
    </location>
</feature>
<dbReference type="EMBL" id="BLAU01000001">
    <property type="protein sequence ID" value="GET22691.1"/>
    <property type="molecule type" value="Genomic_DNA"/>
</dbReference>
<keyword evidence="5 9" id="KW-0812">Transmembrane</keyword>
<evidence type="ECO:0000313" key="12">
    <source>
        <dbReference type="EMBL" id="PSK82099.1"/>
    </source>
</evidence>
<evidence type="ECO:0000256" key="7">
    <source>
        <dbReference type="ARBA" id="ARBA00023065"/>
    </source>
</evidence>
<reference evidence="12 13" key="1">
    <citation type="submission" date="2018-03" db="EMBL/GenBank/DDBJ databases">
        <title>Genomic Encyclopedia of Archaeal and Bacterial Type Strains, Phase II (KMG-II): from individual species to whole genera.</title>
        <authorList>
            <person name="Goeker M."/>
        </authorList>
    </citation>
    <scope>NUCLEOTIDE SEQUENCE [LARGE SCALE GENOMIC DNA]</scope>
    <source>
        <strain evidence="12 13">DSM 27267</strain>
    </source>
</reference>
<sequence>MDTYHLIIVICLIVITSFIFNVLSNRTNIPSVLMLIGLGMVMKYFFDLSDFQESFMPTLELLGVVGLIMIVLEAALDLKLSPERWPVIWKSTLVAFLTLNITTFGFAGMMMFVIQGLELTVALLYSLPLAIISSAIVIPSVHKMTRTRREFMIYESTLSDIFGIMAFYILLENANANGFWEIVGNVTANLSLTVLIAFIGSFILLYIFQKLVVIKTKFFLFLSLLILLYAEGKIFHLSSLLIILVFGLVLRNQFLFIRGKLSKYFDHQAIGVLFDSFKMITEETSFLVRSFFFVVFGMAISIGDVLSWQVLLLSFAFLFILYMIRFVIFRTVVGKNILPEVFIAPRGLISILLFFDIPEEFKVHEIESGILGIAILVTSLVMGWALAQWRTRMSTSTED</sequence>
<protein>
    <submittedName>
        <fullName evidence="12">NhaP-type Na+/H+ or K+/H+ antiporter</fullName>
    </submittedName>
</protein>
<keyword evidence="8 9" id="KW-0472">Membrane</keyword>
<feature type="domain" description="Cation/H+ exchanger transmembrane" evidence="10">
    <location>
        <begin position="15"/>
        <end position="387"/>
    </location>
</feature>
<evidence type="ECO:0000259" key="10">
    <source>
        <dbReference type="Pfam" id="PF00999"/>
    </source>
</evidence>
<dbReference type="Proteomes" id="UP000240621">
    <property type="component" value="Unassembled WGS sequence"/>
</dbReference>
<evidence type="ECO:0000256" key="3">
    <source>
        <dbReference type="ARBA" id="ARBA00022449"/>
    </source>
</evidence>
<evidence type="ECO:0000256" key="9">
    <source>
        <dbReference type="SAM" id="Phobius"/>
    </source>
</evidence>
<dbReference type="PANTHER" id="PTHR32507">
    <property type="entry name" value="NA(+)/H(+) ANTIPORTER 1"/>
    <property type="match status" value="1"/>
</dbReference>
<feature type="transmembrane region" description="Helical" evidence="9">
    <location>
        <begin position="119"/>
        <end position="139"/>
    </location>
</feature>
<dbReference type="GO" id="GO:1902600">
    <property type="term" value="P:proton transmembrane transport"/>
    <property type="evidence" value="ECO:0007669"/>
    <property type="project" value="InterPro"/>
</dbReference>
<dbReference type="OrthoDB" id="643057at2"/>
<evidence type="ECO:0000256" key="2">
    <source>
        <dbReference type="ARBA" id="ARBA00022448"/>
    </source>
</evidence>